<feature type="region of interest" description="Disordered" evidence="1">
    <location>
        <begin position="286"/>
        <end position="307"/>
    </location>
</feature>
<accession>A0AAJ8JSC5</accession>
<reference evidence="2" key="1">
    <citation type="submission" date="2016-06" db="EMBL/GenBank/DDBJ databases">
        <authorList>
            <person name="Cuomo C."/>
            <person name="Litvintseva A."/>
            <person name="Heitman J."/>
            <person name="Chen Y."/>
            <person name="Sun S."/>
            <person name="Springer D."/>
            <person name="Dromer F."/>
            <person name="Young S."/>
            <person name="Zeng Q."/>
            <person name="Chapman S."/>
            <person name="Gujja S."/>
            <person name="Saif S."/>
            <person name="Birren B."/>
        </authorList>
    </citation>
    <scope>NUCLEOTIDE SEQUENCE</scope>
    <source>
        <strain evidence="2">CBS 7841</strain>
    </source>
</reference>
<dbReference type="KEGG" id="cdep:91086948"/>
<feature type="compositionally biased region" description="Acidic residues" evidence="1">
    <location>
        <begin position="292"/>
        <end position="301"/>
    </location>
</feature>
<sequence>MAGIIAEWEAKIDRIGEISSKLATENITSQSVVIQQELVKVLDQLALALRDDLLQASGRLNQDVDILNDLIMQIGRVGANLVVESDINSETLAKCGYIDAVLSLAFFQQSLRPHRCDQALVAGLYNMIIQENNNLRVLCLMGATYLRYICSPSEQTSVDLNVAQWIWDVLLFVFSNDGPESVVALDKASIIDLMSPLAALVSWNGPLLWLETLEYPEELLRIIHSSCQITEIILTSQSPLCQQLANDSTFLLQTIAKTNQVMEKHPLDIIMDVLEFSELPDSWTASYTKDSNDEENNTAEDSGEKEPFHESFRAAKAFLIHGTVAISNELSSCPNAERFWARMRRWLYNNEVWERKDLLECALLSFGNSVIDDRSAERLLLEDAFLSRLKRLFKLDTPDSTQHALVGVLKNLSIPERNKKILFQSGILDEMVAIGIWSPKKDLLQSVQGGAVVIFKHLCKNQPEISFQLLSKYKDDLLIFLERTDDPAIKYEGTRIFVNSVKNIPKDASPSERELFKDGRIAALMVDMFVNACQYPLLRHEAILGLALLAMTGSIEIVKEKMLLERVSGSGKEILETMLVDSTDDIAEELKGNADTLSKLLRQPE</sequence>
<dbReference type="PANTHER" id="PTHR10957">
    <property type="entry name" value="RAP1 GTPASE-GDP DISSOCIATION STIMULATOR 1"/>
    <property type="match status" value="1"/>
</dbReference>
<dbReference type="InterPro" id="IPR016024">
    <property type="entry name" value="ARM-type_fold"/>
</dbReference>
<name>A0AAJ8JSC5_9TREE</name>
<keyword evidence="3" id="KW-1185">Reference proteome</keyword>
<dbReference type="GO" id="GO:0005085">
    <property type="term" value="F:guanyl-nucleotide exchange factor activity"/>
    <property type="evidence" value="ECO:0007669"/>
    <property type="project" value="InterPro"/>
</dbReference>
<reference evidence="2" key="2">
    <citation type="journal article" date="2022" name="Elife">
        <title>Obligate sexual reproduction of a homothallic fungus closely related to the Cryptococcus pathogenic species complex.</title>
        <authorList>
            <person name="Passer A.R."/>
            <person name="Clancey S.A."/>
            <person name="Shea T."/>
            <person name="David-Palma M."/>
            <person name="Averette A.F."/>
            <person name="Boekhout T."/>
            <person name="Porcel B.M."/>
            <person name="Nowrousian M."/>
            <person name="Cuomo C.A."/>
            <person name="Sun S."/>
            <person name="Heitman J."/>
            <person name="Coelho M.A."/>
        </authorList>
    </citation>
    <scope>NUCLEOTIDE SEQUENCE</scope>
    <source>
        <strain evidence="2">CBS 7841</strain>
    </source>
</reference>
<dbReference type="Proteomes" id="UP000094043">
    <property type="component" value="Chromosome 3"/>
</dbReference>
<dbReference type="RefSeq" id="XP_066068254.1">
    <property type="nucleotide sequence ID" value="XM_066212157.1"/>
</dbReference>
<evidence type="ECO:0000313" key="3">
    <source>
        <dbReference type="Proteomes" id="UP000094043"/>
    </source>
</evidence>
<dbReference type="InterPro" id="IPR040144">
    <property type="entry name" value="RAP1GDS1"/>
</dbReference>
<dbReference type="GeneID" id="91086948"/>
<dbReference type="AlphaFoldDB" id="A0AAJ8JSC5"/>
<protein>
    <submittedName>
        <fullName evidence="2">Uncharacterized protein</fullName>
    </submittedName>
</protein>
<dbReference type="SUPFAM" id="SSF48371">
    <property type="entry name" value="ARM repeat"/>
    <property type="match status" value="1"/>
</dbReference>
<organism evidence="2 3">
    <name type="scientific">Cryptococcus depauperatus CBS 7841</name>
    <dbReference type="NCBI Taxonomy" id="1295531"/>
    <lineage>
        <taxon>Eukaryota</taxon>
        <taxon>Fungi</taxon>
        <taxon>Dikarya</taxon>
        <taxon>Basidiomycota</taxon>
        <taxon>Agaricomycotina</taxon>
        <taxon>Tremellomycetes</taxon>
        <taxon>Tremellales</taxon>
        <taxon>Cryptococcaceae</taxon>
        <taxon>Cryptococcus</taxon>
    </lineage>
</organism>
<evidence type="ECO:0000256" key="1">
    <source>
        <dbReference type="SAM" id="MobiDB-lite"/>
    </source>
</evidence>
<proteinExistence type="predicted"/>
<dbReference type="Gene3D" id="1.25.10.10">
    <property type="entry name" value="Leucine-rich Repeat Variant"/>
    <property type="match status" value="1"/>
</dbReference>
<reference evidence="2" key="3">
    <citation type="submission" date="2024-01" db="EMBL/GenBank/DDBJ databases">
        <authorList>
            <person name="Coelho M.A."/>
            <person name="David-Palma M."/>
            <person name="Shea T."/>
            <person name="Sun S."/>
            <person name="Cuomo C.A."/>
            <person name="Heitman J."/>
        </authorList>
    </citation>
    <scope>NUCLEOTIDE SEQUENCE</scope>
    <source>
        <strain evidence="2">CBS 7841</strain>
    </source>
</reference>
<dbReference type="EMBL" id="CP143786">
    <property type="protein sequence ID" value="WVN87554.1"/>
    <property type="molecule type" value="Genomic_DNA"/>
</dbReference>
<dbReference type="InterPro" id="IPR011989">
    <property type="entry name" value="ARM-like"/>
</dbReference>
<gene>
    <name evidence="2" type="ORF">L203_102737</name>
</gene>
<evidence type="ECO:0000313" key="2">
    <source>
        <dbReference type="EMBL" id="WVN87554.1"/>
    </source>
</evidence>